<evidence type="ECO:0000256" key="1">
    <source>
        <dbReference type="SAM" id="Phobius"/>
    </source>
</evidence>
<keyword evidence="1" id="KW-0812">Transmembrane</keyword>
<accession>A0A1Y1QSX4</accession>
<sequence length="73" mass="7784">MSDELNRALGRIEGKMDLLLDKEKEQDKKLEGIDARLRTVETKSAVYGTVGGTLAGVGVSLIVGTLKSKLGIP</sequence>
<organism evidence="2 3">
    <name type="scientific">Thiothrix lacustris</name>
    <dbReference type="NCBI Taxonomy" id="525917"/>
    <lineage>
        <taxon>Bacteria</taxon>
        <taxon>Pseudomonadati</taxon>
        <taxon>Pseudomonadota</taxon>
        <taxon>Gammaproteobacteria</taxon>
        <taxon>Thiotrichales</taxon>
        <taxon>Thiotrichaceae</taxon>
        <taxon>Thiothrix</taxon>
    </lineage>
</organism>
<name>A0A1Y1QSX4_9GAMM</name>
<proteinExistence type="predicted"/>
<dbReference type="EMBL" id="MTEJ01000058">
    <property type="protein sequence ID" value="OQX12822.1"/>
    <property type="molecule type" value="Genomic_DNA"/>
</dbReference>
<keyword evidence="1" id="KW-1133">Transmembrane helix</keyword>
<evidence type="ECO:0000313" key="2">
    <source>
        <dbReference type="EMBL" id="OQX12822.1"/>
    </source>
</evidence>
<protein>
    <submittedName>
        <fullName evidence="2">Uncharacterized protein</fullName>
    </submittedName>
</protein>
<dbReference type="AlphaFoldDB" id="A0A1Y1QSX4"/>
<keyword evidence="1" id="KW-0472">Membrane</keyword>
<reference evidence="2 3" key="1">
    <citation type="submission" date="2017-01" db="EMBL/GenBank/DDBJ databases">
        <title>Novel large sulfur bacteria in the metagenomes of groundwater-fed chemosynthetic microbial mats in the Lake Huron basin.</title>
        <authorList>
            <person name="Sharrar A.M."/>
            <person name="Flood B.E."/>
            <person name="Bailey J.V."/>
            <person name="Jones D.S."/>
            <person name="Biddanda B."/>
            <person name="Ruberg S.A."/>
            <person name="Marcus D.N."/>
            <person name="Dick G.J."/>
        </authorList>
    </citation>
    <scope>NUCLEOTIDE SEQUENCE [LARGE SCALE GENOMIC DNA]</scope>
    <source>
        <strain evidence="2">A8</strain>
    </source>
</reference>
<evidence type="ECO:0000313" key="3">
    <source>
        <dbReference type="Proteomes" id="UP000192491"/>
    </source>
</evidence>
<gene>
    <name evidence="2" type="ORF">BWK73_13995</name>
</gene>
<dbReference type="Proteomes" id="UP000192491">
    <property type="component" value="Unassembled WGS sequence"/>
</dbReference>
<feature type="transmembrane region" description="Helical" evidence="1">
    <location>
        <begin position="45"/>
        <end position="66"/>
    </location>
</feature>
<comment type="caution">
    <text evidence="2">The sequence shown here is derived from an EMBL/GenBank/DDBJ whole genome shotgun (WGS) entry which is preliminary data.</text>
</comment>